<name>A0ABZ1CDV8_9BACT</name>
<evidence type="ECO:0000256" key="4">
    <source>
        <dbReference type="ARBA" id="ARBA00022692"/>
    </source>
</evidence>
<evidence type="ECO:0000256" key="2">
    <source>
        <dbReference type="ARBA" id="ARBA00008114"/>
    </source>
</evidence>
<comment type="similarity">
    <text evidence="2">Belongs to the cation diffusion facilitator (CDF) transporter (TC 2.A.4) family.</text>
</comment>
<keyword evidence="5 7" id="KW-1133">Transmembrane helix</keyword>
<evidence type="ECO:0000313" key="10">
    <source>
        <dbReference type="EMBL" id="WRQ89796.1"/>
    </source>
</evidence>
<keyword evidence="4 7" id="KW-0812">Transmembrane</keyword>
<dbReference type="InterPro" id="IPR036837">
    <property type="entry name" value="Cation_efflux_CTD_sf"/>
</dbReference>
<keyword evidence="6 7" id="KW-0472">Membrane</keyword>
<evidence type="ECO:0000259" key="8">
    <source>
        <dbReference type="Pfam" id="PF01545"/>
    </source>
</evidence>
<dbReference type="EMBL" id="CP139781">
    <property type="protein sequence ID" value="WRQ89796.1"/>
    <property type="molecule type" value="Genomic_DNA"/>
</dbReference>
<dbReference type="SUPFAM" id="SSF160240">
    <property type="entry name" value="Cation efflux protein cytoplasmic domain-like"/>
    <property type="match status" value="1"/>
</dbReference>
<evidence type="ECO:0000259" key="9">
    <source>
        <dbReference type="Pfam" id="PF16916"/>
    </source>
</evidence>
<dbReference type="InterPro" id="IPR027470">
    <property type="entry name" value="Cation_efflux_CTD"/>
</dbReference>
<keyword evidence="11" id="KW-1185">Reference proteome</keyword>
<dbReference type="PANTHER" id="PTHR43840">
    <property type="entry name" value="MITOCHONDRIAL METAL TRANSPORTER 1-RELATED"/>
    <property type="match status" value="1"/>
</dbReference>
<accession>A0ABZ1CDV8</accession>
<proteinExistence type="inferred from homology"/>
<dbReference type="InterPro" id="IPR002524">
    <property type="entry name" value="Cation_efflux"/>
</dbReference>
<dbReference type="Gene3D" id="1.20.1510.10">
    <property type="entry name" value="Cation efflux protein transmembrane domain"/>
    <property type="match status" value="1"/>
</dbReference>
<dbReference type="InterPro" id="IPR058533">
    <property type="entry name" value="Cation_efflux_TM"/>
</dbReference>
<dbReference type="RefSeq" id="WP_225919605.1">
    <property type="nucleotide sequence ID" value="NZ_CP139781.1"/>
</dbReference>
<feature type="transmembrane region" description="Helical" evidence="7">
    <location>
        <begin position="20"/>
        <end position="41"/>
    </location>
</feature>
<dbReference type="PANTHER" id="PTHR43840:SF15">
    <property type="entry name" value="MITOCHONDRIAL METAL TRANSPORTER 1-RELATED"/>
    <property type="match status" value="1"/>
</dbReference>
<feature type="domain" description="Cation efflux protein cytoplasmic" evidence="9">
    <location>
        <begin position="221"/>
        <end position="297"/>
    </location>
</feature>
<evidence type="ECO:0000256" key="7">
    <source>
        <dbReference type="SAM" id="Phobius"/>
    </source>
</evidence>
<organism evidence="10 11">
    <name type="scientific">Actomonas aquatica</name>
    <dbReference type="NCBI Taxonomy" id="2866162"/>
    <lineage>
        <taxon>Bacteria</taxon>
        <taxon>Pseudomonadati</taxon>
        <taxon>Verrucomicrobiota</taxon>
        <taxon>Opitutia</taxon>
        <taxon>Opitutales</taxon>
        <taxon>Opitutaceae</taxon>
        <taxon>Actomonas</taxon>
    </lineage>
</organism>
<gene>
    <name evidence="10" type="ORF">K1X11_010300</name>
</gene>
<feature type="domain" description="Cation efflux protein transmembrane" evidence="8">
    <location>
        <begin position="22"/>
        <end position="216"/>
    </location>
</feature>
<dbReference type="NCBIfam" id="TIGR01297">
    <property type="entry name" value="CDF"/>
    <property type="match status" value="1"/>
</dbReference>
<sequence length="309" mass="32142">MSESNPHHTMAQRAESGGALVMRGILLNLVLAAVKFTGGILGNTYALVADGVESVADVFSSLMVWAGFRWAAAPPDENHPYGHGKAESLAALTVALFLFAATGWIAVHAVREIVTPHRVPAPWTLAVLAGVVLAKTVFARRLESLGRATGSTALGAEAWHHGADAITSAAAFVGITIAVVGGDRFAAADDWAALIACGVIGANGVRVLRQAIGDIMDLAAPDETSAKVQAVAAAVPGVEAMEKVRIRRAGLSYLVDLHVKVAPTLSVRAGHDIAGAVKHALLRSPLQITDVLVHIEPAENEDMCATDEQ</sequence>
<protein>
    <submittedName>
        <fullName evidence="10">Cation diffusion facilitator family transporter</fullName>
    </submittedName>
</protein>
<dbReference type="InterPro" id="IPR050291">
    <property type="entry name" value="CDF_Transporter"/>
</dbReference>
<dbReference type="InterPro" id="IPR027469">
    <property type="entry name" value="Cation_efflux_TMD_sf"/>
</dbReference>
<dbReference type="Proteomes" id="UP000738431">
    <property type="component" value="Chromosome"/>
</dbReference>
<dbReference type="Pfam" id="PF01545">
    <property type="entry name" value="Cation_efflux"/>
    <property type="match status" value="1"/>
</dbReference>
<dbReference type="Pfam" id="PF16916">
    <property type="entry name" value="ZT_dimer"/>
    <property type="match status" value="1"/>
</dbReference>
<evidence type="ECO:0000256" key="1">
    <source>
        <dbReference type="ARBA" id="ARBA00004141"/>
    </source>
</evidence>
<evidence type="ECO:0000256" key="5">
    <source>
        <dbReference type="ARBA" id="ARBA00022989"/>
    </source>
</evidence>
<evidence type="ECO:0000313" key="11">
    <source>
        <dbReference type="Proteomes" id="UP000738431"/>
    </source>
</evidence>
<keyword evidence="3" id="KW-0813">Transport</keyword>
<comment type="subcellular location">
    <subcellularLocation>
        <location evidence="1">Membrane</location>
        <topology evidence="1">Multi-pass membrane protein</topology>
    </subcellularLocation>
</comment>
<dbReference type="Gene3D" id="3.30.70.1350">
    <property type="entry name" value="Cation efflux protein, cytoplasmic domain"/>
    <property type="match status" value="1"/>
</dbReference>
<feature type="transmembrane region" description="Helical" evidence="7">
    <location>
        <begin position="89"/>
        <end position="107"/>
    </location>
</feature>
<feature type="transmembrane region" description="Helical" evidence="7">
    <location>
        <begin position="119"/>
        <end position="138"/>
    </location>
</feature>
<evidence type="ECO:0000256" key="6">
    <source>
        <dbReference type="ARBA" id="ARBA00023136"/>
    </source>
</evidence>
<dbReference type="SUPFAM" id="SSF161111">
    <property type="entry name" value="Cation efflux protein transmembrane domain-like"/>
    <property type="match status" value="1"/>
</dbReference>
<evidence type="ECO:0000256" key="3">
    <source>
        <dbReference type="ARBA" id="ARBA00022448"/>
    </source>
</evidence>
<reference evidence="10 11" key="1">
    <citation type="submission" date="2023-12" db="EMBL/GenBank/DDBJ databases">
        <title>Description of an unclassified Opitutus bacterium of Verrucomicrobiota.</title>
        <authorList>
            <person name="Zhang D.-F."/>
        </authorList>
    </citation>
    <scope>NUCLEOTIDE SEQUENCE [LARGE SCALE GENOMIC DNA]</scope>
    <source>
        <strain evidence="10 11">WL0086</strain>
    </source>
</reference>